<dbReference type="RefSeq" id="WP_264500883.1">
    <property type="nucleotide sequence ID" value="NZ_JAPDDS010000004.1"/>
</dbReference>
<dbReference type="PANTHER" id="PTHR23026">
    <property type="entry name" value="NADPH NITROREDUCTASE"/>
    <property type="match status" value="1"/>
</dbReference>
<dbReference type="PROSITE" id="PS51257">
    <property type="entry name" value="PROKAR_LIPOPROTEIN"/>
    <property type="match status" value="1"/>
</dbReference>
<keyword evidence="3" id="KW-0560">Oxidoreductase</keyword>
<dbReference type="InterPro" id="IPR050627">
    <property type="entry name" value="Nitroreductase/BluB"/>
</dbReference>
<organism evidence="5 6">
    <name type="scientific">Luteolibacter flavescens</name>
    <dbReference type="NCBI Taxonomy" id="1859460"/>
    <lineage>
        <taxon>Bacteria</taxon>
        <taxon>Pseudomonadati</taxon>
        <taxon>Verrucomicrobiota</taxon>
        <taxon>Verrucomicrobiia</taxon>
        <taxon>Verrucomicrobiales</taxon>
        <taxon>Verrucomicrobiaceae</taxon>
        <taxon>Luteolibacter</taxon>
    </lineage>
</organism>
<evidence type="ECO:0000256" key="1">
    <source>
        <dbReference type="ARBA" id="ARBA00022630"/>
    </source>
</evidence>
<accession>A0ABT3FMX9</accession>
<dbReference type="CDD" id="cd02136">
    <property type="entry name" value="PnbA_NfnB-like"/>
    <property type="match status" value="1"/>
</dbReference>
<keyword evidence="2" id="KW-0288">FMN</keyword>
<proteinExistence type="predicted"/>
<dbReference type="Pfam" id="PF00881">
    <property type="entry name" value="Nitroreductase"/>
    <property type="match status" value="1"/>
</dbReference>
<protein>
    <submittedName>
        <fullName evidence="5">Nitroreductase</fullName>
    </submittedName>
</protein>
<feature type="domain" description="Nitroreductase" evidence="4">
    <location>
        <begin position="42"/>
        <end position="199"/>
    </location>
</feature>
<dbReference type="SUPFAM" id="SSF55469">
    <property type="entry name" value="FMN-dependent nitroreductase-like"/>
    <property type="match status" value="1"/>
</dbReference>
<reference evidence="5 6" key="1">
    <citation type="submission" date="2022-10" db="EMBL/GenBank/DDBJ databases">
        <title>Luteolibacter flavescens strain MCCC 1K03193, whole genome shotgun sequencing project.</title>
        <authorList>
            <person name="Zhao G."/>
            <person name="Shen L."/>
        </authorList>
    </citation>
    <scope>NUCLEOTIDE SEQUENCE [LARGE SCALE GENOMIC DNA]</scope>
    <source>
        <strain evidence="5 6">MCCC 1K03193</strain>
    </source>
</reference>
<gene>
    <name evidence="5" type="ORF">OKA04_09320</name>
</gene>
<evidence type="ECO:0000259" key="4">
    <source>
        <dbReference type="Pfam" id="PF00881"/>
    </source>
</evidence>
<dbReference type="InterPro" id="IPR000415">
    <property type="entry name" value="Nitroreductase-like"/>
</dbReference>
<dbReference type="EMBL" id="JAPDDS010000004">
    <property type="protein sequence ID" value="MCW1884926.1"/>
    <property type="molecule type" value="Genomic_DNA"/>
</dbReference>
<dbReference type="PANTHER" id="PTHR23026:SF90">
    <property type="entry name" value="IODOTYROSINE DEIODINASE 1"/>
    <property type="match status" value="1"/>
</dbReference>
<dbReference type="Proteomes" id="UP001207930">
    <property type="component" value="Unassembled WGS sequence"/>
</dbReference>
<evidence type="ECO:0000313" key="5">
    <source>
        <dbReference type="EMBL" id="MCW1884926.1"/>
    </source>
</evidence>
<dbReference type="InterPro" id="IPR029479">
    <property type="entry name" value="Nitroreductase"/>
</dbReference>
<name>A0ABT3FMX9_9BACT</name>
<evidence type="ECO:0000313" key="6">
    <source>
        <dbReference type="Proteomes" id="UP001207930"/>
    </source>
</evidence>
<keyword evidence="1" id="KW-0285">Flavoprotein</keyword>
<dbReference type="Gene3D" id="3.40.109.10">
    <property type="entry name" value="NADH Oxidase"/>
    <property type="match status" value="1"/>
</dbReference>
<evidence type="ECO:0000256" key="3">
    <source>
        <dbReference type="ARBA" id="ARBA00023002"/>
    </source>
</evidence>
<sequence>MNRRKMLLMGAAVPALAGCEKRQPEKVTYEGSSRDAIIDNMMTRRSIRKYTTEQVSQEQLDVIMRCAIYAPSALNKQPWEMRVVQNPDILAEVNKRFLRFAQGKEFQGSAARYREPGFSIFHSAPTLIVIAGDKDIPTATLDIGITLQNILLSAAALGLGTCPLGSLVPILNLPENADLLKLMNIPTDHQVTINVALGHAAESPTAPIRYSDRVKIIR</sequence>
<evidence type="ECO:0000256" key="2">
    <source>
        <dbReference type="ARBA" id="ARBA00022643"/>
    </source>
</evidence>
<keyword evidence="6" id="KW-1185">Reference proteome</keyword>
<comment type="caution">
    <text evidence="5">The sequence shown here is derived from an EMBL/GenBank/DDBJ whole genome shotgun (WGS) entry which is preliminary data.</text>
</comment>